<evidence type="ECO:0000256" key="9">
    <source>
        <dbReference type="SAM" id="SignalP"/>
    </source>
</evidence>
<comment type="subcellular location">
    <subcellularLocation>
        <location evidence="1">Endomembrane system</location>
        <topology evidence="1">Multi-pass membrane protein</topology>
    </subcellularLocation>
</comment>
<feature type="transmembrane region" description="Helical" evidence="8">
    <location>
        <begin position="524"/>
        <end position="547"/>
    </location>
</feature>
<dbReference type="Pfam" id="PF04258">
    <property type="entry name" value="Peptidase_A22B"/>
    <property type="match status" value="1"/>
</dbReference>
<evidence type="ECO:0000256" key="8">
    <source>
        <dbReference type="SAM" id="Phobius"/>
    </source>
</evidence>
<evidence type="ECO:0000256" key="2">
    <source>
        <dbReference type="ARBA" id="ARBA00006859"/>
    </source>
</evidence>
<gene>
    <name evidence="10" type="ORF">CBOVIS_LOCUS9225</name>
</gene>
<evidence type="ECO:0000313" key="10">
    <source>
        <dbReference type="EMBL" id="CAB3407271.1"/>
    </source>
</evidence>
<dbReference type="PANTHER" id="PTHR12174">
    <property type="entry name" value="SIGNAL PEPTIDE PEPTIDASE"/>
    <property type="match status" value="1"/>
</dbReference>
<evidence type="ECO:0000256" key="1">
    <source>
        <dbReference type="ARBA" id="ARBA00004127"/>
    </source>
</evidence>
<evidence type="ECO:0000256" key="6">
    <source>
        <dbReference type="ARBA" id="ARBA00023136"/>
    </source>
</evidence>
<name>A0A8S1EZY6_9PELO</name>
<evidence type="ECO:0000256" key="3">
    <source>
        <dbReference type="ARBA" id="ARBA00022692"/>
    </source>
</evidence>
<dbReference type="InterPro" id="IPR007369">
    <property type="entry name" value="Peptidase_A22B_SPP"/>
</dbReference>
<accession>A0A8S1EZY6</accession>
<feature type="region of interest" description="Disordered" evidence="7">
    <location>
        <begin position="598"/>
        <end position="624"/>
    </location>
</feature>
<dbReference type="OrthoDB" id="29661at2759"/>
<dbReference type="InterPro" id="IPR006639">
    <property type="entry name" value="Preselin/SPP"/>
</dbReference>
<dbReference type="SMART" id="SM00730">
    <property type="entry name" value="PSN"/>
    <property type="match status" value="1"/>
</dbReference>
<evidence type="ECO:0000256" key="4">
    <source>
        <dbReference type="ARBA" id="ARBA00022801"/>
    </source>
</evidence>
<keyword evidence="5 8" id="KW-1133">Transmembrane helix</keyword>
<dbReference type="GO" id="GO:0030660">
    <property type="term" value="C:Golgi-associated vesicle membrane"/>
    <property type="evidence" value="ECO:0007669"/>
    <property type="project" value="TreeGrafter"/>
</dbReference>
<dbReference type="GO" id="GO:0005765">
    <property type="term" value="C:lysosomal membrane"/>
    <property type="evidence" value="ECO:0007669"/>
    <property type="project" value="TreeGrafter"/>
</dbReference>
<dbReference type="GO" id="GO:0098554">
    <property type="term" value="C:cytoplasmic side of endoplasmic reticulum membrane"/>
    <property type="evidence" value="ECO:0007669"/>
    <property type="project" value="TreeGrafter"/>
</dbReference>
<feature type="signal peptide" evidence="9">
    <location>
        <begin position="1"/>
        <end position="15"/>
    </location>
</feature>
<dbReference type="GO" id="GO:0098553">
    <property type="term" value="C:lumenal side of endoplasmic reticulum membrane"/>
    <property type="evidence" value="ECO:0007669"/>
    <property type="project" value="TreeGrafter"/>
</dbReference>
<organism evidence="10 11">
    <name type="scientific">Caenorhabditis bovis</name>
    <dbReference type="NCBI Taxonomy" id="2654633"/>
    <lineage>
        <taxon>Eukaryota</taxon>
        <taxon>Metazoa</taxon>
        <taxon>Ecdysozoa</taxon>
        <taxon>Nematoda</taxon>
        <taxon>Chromadorea</taxon>
        <taxon>Rhabditida</taxon>
        <taxon>Rhabditina</taxon>
        <taxon>Rhabditomorpha</taxon>
        <taxon>Rhabditoidea</taxon>
        <taxon>Rhabditidae</taxon>
        <taxon>Peloderinae</taxon>
        <taxon>Caenorhabditis</taxon>
    </lineage>
</organism>
<dbReference type="EMBL" id="CADEPM010000006">
    <property type="protein sequence ID" value="CAB3407271.1"/>
    <property type="molecule type" value="Genomic_DNA"/>
</dbReference>
<comment type="caution">
    <text evidence="10">The sequence shown here is derived from an EMBL/GenBank/DDBJ whole genome shotgun (WGS) entry which is preliminary data.</text>
</comment>
<feature type="transmembrane region" description="Helical" evidence="8">
    <location>
        <begin position="553"/>
        <end position="571"/>
    </location>
</feature>
<feature type="transmembrane region" description="Helical" evidence="8">
    <location>
        <begin position="305"/>
        <end position="332"/>
    </location>
</feature>
<keyword evidence="4" id="KW-0378">Hydrolase</keyword>
<feature type="transmembrane region" description="Helical" evidence="8">
    <location>
        <begin position="221"/>
        <end position="239"/>
    </location>
</feature>
<dbReference type="AlphaFoldDB" id="A0A8S1EZY6"/>
<evidence type="ECO:0000256" key="5">
    <source>
        <dbReference type="ARBA" id="ARBA00022989"/>
    </source>
</evidence>
<keyword evidence="9" id="KW-0732">Signal</keyword>
<comment type="similarity">
    <text evidence="2">Belongs to the peptidase A22B family.</text>
</comment>
<feature type="chain" id="PRO_5035830781" evidence="9">
    <location>
        <begin position="16"/>
        <end position="624"/>
    </location>
</feature>
<dbReference type="GO" id="GO:0042500">
    <property type="term" value="F:aspartic endopeptidase activity, intramembrane cleaving"/>
    <property type="evidence" value="ECO:0007669"/>
    <property type="project" value="InterPro"/>
</dbReference>
<evidence type="ECO:0000313" key="11">
    <source>
        <dbReference type="Proteomes" id="UP000494206"/>
    </source>
</evidence>
<dbReference type="Proteomes" id="UP000494206">
    <property type="component" value="Unassembled WGS sequence"/>
</dbReference>
<feature type="transmembrane region" description="Helical" evidence="8">
    <location>
        <begin position="353"/>
        <end position="371"/>
    </location>
</feature>
<dbReference type="GO" id="GO:0033619">
    <property type="term" value="P:membrane protein proteolysis"/>
    <property type="evidence" value="ECO:0007669"/>
    <property type="project" value="TreeGrafter"/>
</dbReference>
<reference evidence="10 11" key="1">
    <citation type="submission" date="2020-04" db="EMBL/GenBank/DDBJ databases">
        <authorList>
            <person name="Laetsch R D."/>
            <person name="Stevens L."/>
            <person name="Kumar S."/>
            <person name="Blaxter L. M."/>
        </authorList>
    </citation>
    <scope>NUCLEOTIDE SEQUENCE [LARGE SCALE GENOMIC DNA]</scope>
</reference>
<proteinExistence type="inferred from homology"/>
<keyword evidence="3 8" id="KW-0812">Transmembrane</keyword>
<feature type="transmembrane region" description="Helical" evidence="8">
    <location>
        <begin position="406"/>
        <end position="426"/>
    </location>
</feature>
<keyword evidence="6 8" id="KW-0472">Membrane</keyword>
<dbReference type="PANTHER" id="PTHR12174:SF103">
    <property type="entry name" value="INTRAMEMBRANE PROTEASE (IMPAS) FAMILY"/>
    <property type="match status" value="1"/>
</dbReference>
<sequence>MRILLVPLLLTVSDGSSREYGAYSSSYVHMSVVNPTTNDRRDFCANYQQFRDKSRALPETFEQADGFALDWWEGRAGETHICPLPERFRPIEKYPGKIIPLNYRIDDDGTACTKPFTVNRTAFRNATQFQEDQLIAGNASAVLFLMDRGRQFVQGWKDYLFSDFYDPYVDPKRSIPTFYFYRQPFFDEILKLSRLNGTQIGEDLEIRLFRPKNGVMDGSTIVIWFLAMICVTGGGVWAFHRHRHGKDTALADNEIQQRSSSDADTFCVKYSNFIVIGVLMAFLLFVIMIGYFFRTALVCVFNVMLILFGTLSIQGCLSALLSNFAISSSGWYRARMEWFPLKLSCGLTTKPTYSSMVLGLFGTIICAIWFFNRLNPYAFILLDFINVTLCLHILKTLRLPSLKWITTLMVCMFVYDAVMVFMTPYWTKNGCSVMLEVATGIDCSASHDNSSGYPLPPIEYSHTPEKFPMLMQVMHFDPMISCIDLSVERGFQMTILGLGDIIIPGYLVSHGFTMNGFDEKARIIYGTVTVIGYGVGLIATFIALYLMKMAQPALIYLVPFTLIPFCVVALIRGEFMSVWNGVPFERPILECLTASRNSGEDGEALAPQPSASPDREGVEQESTQ</sequence>
<protein>
    <submittedName>
        <fullName evidence="10">Uncharacterized protein</fullName>
    </submittedName>
</protein>
<feature type="transmembrane region" description="Helical" evidence="8">
    <location>
        <begin position="273"/>
        <end position="293"/>
    </location>
</feature>
<keyword evidence="11" id="KW-1185">Reference proteome</keyword>
<evidence type="ECO:0000256" key="7">
    <source>
        <dbReference type="SAM" id="MobiDB-lite"/>
    </source>
</evidence>